<comment type="similarity">
    <text evidence="2">Belongs to the bacterial solute-binding protein 1 family.</text>
</comment>
<dbReference type="HOGENOM" id="CLU_031285_2_4_12"/>
<dbReference type="PROSITE" id="PS51257">
    <property type="entry name" value="PROKAR_LIPOPROTEIN"/>
    <property type="match status" value="1"/>
</dbReference>
<feature type="chain" id="PRO_5003331845" evidence="3">
    <location>
        <begin position="21"/>
        <end position="434"/>
    </location>
</feature>
<evidence type="ECO:0000256" key="1">
    <source>
        <dbReference type="ARBA" id="ARBA00004418"/>
    </source>
</evidence>
<dbReference type="Gene3D" id="3.40.190.10">
    <property type="entry name" value="Periplasmic binding protein-like II"/>
    <property type="match status" value="1"/>
</dbReference>
<dbReference type="AlphaFoldDB" id="F5YGG8"/>
<gene>
    <name evidence="4" type="ordered locus">TREAZ_2349</name>
</gene>
<evidence type="ECO:0000313" key="4">
    <source>
        <dbReference type="EMBL" id="AEF83391.1"/>
    </source>
</evidence>
<evidence type="ECO:0000256" key="2">
    <source>
        <dbReference type="ARBA" id="ARBA00008520"/>
    </source>
</evidence>
<dbReference type="PANTHER" id="PTHR43649:SF32">
    <property type="entry name" value="SUGAR BINDING SECRETED PROTEIN"/>
    <property type="match status" value="1"/>
</dbReference>
<dbReference type="STRING" id="545695.TREAZ_2349"/>
<keyword evidence="3" id="KW-0732">Signal</keyword>
<accession>F5YGG8</accession>
<sequence>MKKLGIACLLVLLSAAFMLTGCSKKEAPVQAAADPNAPVTITVWCWDPAFNIFAMKEAEKIYKRDRPNVTINVVETPWDDVQQKLITGFSSGETSSLADIVLMQDNAMQKNIITYPSNFLPVGDKVDLSQFAKFKVDVAAYNGKYYGVPFDNGTTGFFIRSDIIEQAGLKVEDFNDTTWEHVIELGRIVKAKTGLPLLSTDGTGPDLIMIMLQSAGTWLFDQQTGKTLITGNPALTRAVELFIQMAQEGILYLASDWNDYIASFNRGNVAATIQGCWIIGSISAEPSQSGKWALVSTPKFANIQSVNYSSQGGSGWMVLANSKNPDVAMDFLAKTFAGSKEFYEIILPPAGAIATWLPAADSPVYSQPVAYFGGDKVYEKLIDYVGKVPSVKYGVFNYEARGAVTKAMMDIRNGANPAAALKAAQDEVDFLIAQ</sequence>
<dbReference type="KEGG" id="taz:TREAZ_2349"/>
<dbReference type="eggNOG" id="COG1653">
    <property type="taxonomic scope" value="Bacteria"/>
</dbReference>
<dbReference type="Pfam" id="PF13416">
    <property type="entry name" value="SBP_bac_8"/>
    <property type="match status" value="1"/>
</dbReference>
<dbReference type="Proteomes" id="UP000009222">
    <property type="component" value="Chromosome"/>
</dbReference>
<reference evidence="4 5" key="2">
    <citation type="journal article" date="2011" name="ISME J.">
        <title>RNA-seq reveals cooperative metabolic interactions between two termite-gut spirochete species in co-culture.</title>
        <authorList>
            <person name="Rosenthal A.Z."/>
            <person name="Matson E.G."/>
            <person name="Eldar A."/>
            <person name="Leadbetter J.R."/>
        </authorList>
    </citation>
    <scope>NUCLEOTIDE SEQUENCE [LARGE SCALE GENOMIC DNA]</scope>
    <source>
        <strain evidence="5">ATCC BAA-888 / DSM 13862 / ZAS-9</strain>
    </source>
</reference>
<dbReference type="EMBL" id="CP001841">
    <property type="protein sequence ID" value="AEF83391.1"/>
    <property type="molecule type" value="Genomic_DNA"/>
</dbReference>
<dbReference type="SUPFAM" id="SSF53850">
    <property type="entry name" value="Periplasmic binding protein-like II"/>
    <property type="match status" value="1"/>
</dbReference>
<name>F5YGG8_LEAAZ</name>
<evidence type="ECO:0000256" key="3">
    <source>
        <dbReference type="SAM" id="SignalP"/>
    </source>
</evidence>
<protein>
    <submittedName>
        <fullName evidence="4">Extracellular solute-binding protein, family 1</fullName>
    </submittedName>
</protein>
<reference evidence="5" key="1">
    <citation type="submission" date="2009-12" db="EMBL/GenBank/DDBJ databases">
        <title>Complete sequence of Treponema azotonutricium strain ZAS-9.</title>
        <authorList>
            <person name="Tetu S.G."/>
            <person name="Matson E."/>
            <person name="Ren Q."/>
            <person name="Seshadri R."/>
            <person name="Elbourne L."/>
            <person name="Hassan K.A."/>
            <person name="Durkin A."/>
            <person name="Radune D."/>
            <person name="Mohamoud Y."/>
            <person name="Shay R."/>
            <person name="Jin S."/>
            <person name="Zhang X."/>
            <person name="Lucey K."/>
            <person name="Ballor N.R."/>
            <person name="Ottesen E."/>
            <person name="Rosenthal R."/>
            <person name="Allen A."/>
            <person name="Leadbetter J.R."/>
            <person name="Paulsen I.T."/>
        </authorList>
    </citation>
    <scope>NUCLEOTIDE SEQUENCE [LARGE SCALE GENOMIC DNA]</scope>
    <source>
        <strain evidence="5">ATCC BAA-888 / DSM 13862 / ZAS-9</strain>
    </source>
</reference>
<dbReference type="InterPro" id="IPR006059">
    <property type="entry name" value="SBP"/>
</dbReference>
<proteinExistence type="inferred from homology"/>
<dbReference type="InterPro" id="IPR050490">
    <property type="entry name" value="Bact_solute-bd_prot1"/>
</dbReference>
<dbReference type="PANTHER" id="PTHR43649">
    <property type="entry name" value="ARABINOSE-BINDING PROTEIN-RELATED"/>
    <property type="match status" value="1"/>
</dbReference>
<dbReference type="InParanoid" id="F5YGG8"/>
<dbReference type="OrthoDB" id="9768630at2"/>
<dbReference type="GO" id="GO:0042597">
    <property type="term" value="C:periplasmic space"/>
    <property type="evidence" value="ECO:0007669"/>
    <property type="project" value="UniProtKB-SubCell"/>
</dbReference>
<feature type="signal peptide" evidence="3">
    <location>
        <begin position="1"/>
        <end position="20"/>
    </location>
</feature>
<keyword evidence="5" id="KW-1185">Reference proteome</keyword>
<evidence type="ECO:0000313" key="5">
    <source>
        <dbReference type="Proteomes" id="UP000009222"/>
    </source>
</evidence>
<organism evidence="4 5">
    <name type="scientific">Leadbettera azotonutricia (strain ATCC BAA-888 / DSM 13862 / ZAS-9)</name>
    <name type="common">Treponema azotonutricium</name>
    <dbReference type="NCBI Taxonomy" id="545695"/>
    <lineage>
        <taxon>Bacteria</taxon>
        <taxon>Pseudomonadati</taxon>
        <taxon>Spirochaetota</taxon>
        <taxon>Spirochaetia</taxon>
        <taxon>Spirochaetales</taxon>
        <taxon>Breznakiellaceae</taxon>
        <taxon>Leadbettera</taxon>
    </lineage>
</organism>
<dbReference type="RefSeq" id="WP_015713163.1">
    <property type="nucleotide sequence ID" value="NC_015577.1"/>
</dbReference>
<comment type="subcellular location">
    <subcellularLocation>
        <location evidence="1">Periplasm</location>
    </subcellularLocation>
</comment>